<keyword evidence="1" id="KW-0238">DNA-binding</keyword>
<evidence type="ECO:0000256" key="2">
    <source>
        <dbReference type="ARBA" id="ARBA00023155"/>
    </source>
</evidence>
<dbReference type="Gene3D" id="1.10.10.60">
    <property type="entry name" value="Homeodomain-like"/>
    <property type="match status" value="1"/>
</dbReference>
<dbReference type="PANTHER" id="PTHR11850">
    <property type="entry name" value="HOMEOBOX PROTEIN TRANSCRIPTION FACTORS"/>
    <property type="match status" value="1"/>
</dbReference>
<reference evidence="4" key="1">
    <citation type="submission" date="2021-01" db="EMBL/GenBank/DDBJ databases">
        <authorList>
            <person name="Corre E."/>
            <person name="Pelletier E."/>
            <person name="Niang G."/>
            <person name="Scheremetjew M."/>
            <person name="Finn R."/>
            <person name="Kale V."/>
            <person name="Holt S."/>
            <person name="Cochrane G."/>
            <person name="Meng A."/>
            <person name="Brown T."/>
            <person name="Cohen L."/>
        </authorList>
    </citation>
    <scope>NUCLEOTIDE SEQUENCE</scope>
    <source>
        <strain evidence="4">WS</strain>
    </source>
</reference>
<organism evidence="4">
    <name type="scientific">Percolomonas cosmopolitus</name>
    <dbReference type="NCBI Taxonomy" id="63605"/>
    <lineage>
        <taxon>Eukaryota</taxon>
        <taxon>Discoba</taxon>
        <taxon>Heterolobosea</taxon>
        <taxon>Tetramitia</taxon>
        <taxon>Eutetramitia</taxon>
        <taxon>Percolomonadidae</taxon>
        <taxon>Percolomonas</taxon>
    </lineage>
</organism>
<dbReference type="InterPro" id="IPR001356">
    <property type="entry name" value="HD"/>
</dbReference>
<proteinExistence type="predicted"/>
<dbReference type="CDD" id="cd00086">
    <property type="entry name" value="homeodomain"/>
    <property type="match status" value="1"/>
</dbReference>
<protein>
    <submittedName>
        <fullName evidence="4">Uncharacterized protein</fullName>
    </submittedName>
</protein>
<dbReference type="GO" id="GO:0003677">
    <property type="term" value="F:DNA binding"/>
    <property type="evidence" value="ECO:0007669"/>
    <property type="project" value="UniProtKB-KW"/>
</dbReference>
<evidence type="ECO:0000256" key="1">
    <source>
        <dbReference type="ARBA" id="ARBA00023125"/>
    </source>
</evidence>
<dbReference type="EMBL" id="HBGD01005456">
    <property type="protein sequence ID" value="CAD9081282.1"/>
    <property type="molecule type" value="Transcribed_RNA"/>
</dbReference>
<dbReference type="InterPro" id="IPR050224">
    <property type="entry name" value="TALE_homeobox"/>
</dbReference>
<evidence type="ECO:0000313" key="4">
    <source>
        <dbReference type="EMBL" id="CAD9081282.1"/>
    </source>
</evidence>
<keyword evidence="2" id="KW-0371">Homeobox</keyword>
<dbReference type="AlphaFoldDB" id="A0A7S1PFT9"/>
<name>A0A7S1PFT9_9EUKA</name>
<evidence type="ECO:0000256" key="3">
    <source>
        <dbReference type="ARBA" id="ARBA00023242"/>
    </source>
</evidence>
<sequence length="417" mass="47878">MAPPLACSAKAIVRCSFYLGSCSCFASRPLPRDCCRHAFVVANFSSHSRNTSSSADDFLQFINNQLVVEREASGNDSNQLSHSQRVALIKNASAEMLLKSSIHTSIRFSAAQRVKFASLLQCAASEESNFDTRLYVGLINRYMLHNKPQEITQDKKDMLRDWIKRNGLRAPTPREKNALMKQIGLNRTQLRQQLNFLREISGTVDDNAREVVTNWLLKNHYRSPTSEERDSLQVQTKLGRNQLNNLIFRTIEEPGELSDEVRDILKNWITEHNRHPTPSERDELQEKTGLSKPQLYAQVSNILRNTPTVGLHDNAQALANLRAWYDRYKRQPTPEERSVLERQTQFTSRQIYEQVRRWSDEKIKITPQMRLQVHEYLSNIGFASPSSQERDELQQLTGLGRAQINGLITSLRKKQGT</sequence>
<gene>
    <name evidence="4" type="ORF">PCOS0759_LOCUS4522</name>
</gene>
<accession>A0A7S1PFT9</accession>
<keyword evidence="3" id="KW-0539">Nucleus</keyword>